<sequence length="92" mass="9931">MLWIPVDQVDLFGVDVVHRLLVQTLKNNGVSGFESYCTSSVSPSFSSPVILLRSDPRVQTERDNIGSGAGGVEANWTDWGSSLESCCPQLCA</sequence>
<organism evidence="1 2">
    <name type="scientific">Xenoophorus captivus</name>
    <dbReference type="NCBI Taxonomy" id="1517983"/>
    <lineage>
        <taxon>Eukaryota</taxon>
        <taxon>Metazoa</taxon>
        <taxon>Chordata</taxon>
        <taxon>Craniata</taxon>
        <taxon>Vertebrata</taxon>
        <taxon>Euteleostomi</taxon>
        <taxon>Actinopterygii</taxon>
        <taxon>Neopterygii</taxon>
        <taxon>Teleostei</taxon>
        <taxon>Neoteleostei</taxon>
        <taxon>Acanthomorphata</taxon>
        <taxon>Ovalentaria</taxon>
        <taxon>Atherinomorphae</taxon>
        <taxon>Cyprinodontiformes</taxon>
        <taxon>Goodeidae</taxon>
        <taxon>Xenoophorus</taxon>
    </lineage>
</organism>
<dbReference type="Proteomes" id="UP001434883">
    <property type="component" value="Unassembled WGS sequence"/>
</dbReference>
<reference evidence="1 2" key="1">
    <citation type="submission" date="2021-06" db="EMBL/GenBank/DDBJ databases">
        <authorList>
            <person name="Palmer J.M."/>
        </authorList>
    </citation>
    <scope>NUCLEOTIDE SEQUENCE [LARGE SCALE GENOMIC DNA]</scope>
    <source>
        <strain evidence="1 2">XC_2019</strain>
        <tissue evidence="1">Muscle</tissue>
    </source>
</reference>
<evidence type="ECO:0000313" key="1">
    <source>
        <dbReference type="EMBL" id="MEQ2206987.1"/>
    </source>
</evidence>
<gene>
    <name evidence="1" type="ORF">XENOCAPTIV_005690</name>
</gene>
<accession>A0ABV0RFQ6</accession>
<name>A0ABV0RFQ6_9TELE</name>
<keyword evidence="2" id="KW-1185">Reference proteome</keyword>
<evidence type="ECO:0000313" key="2">
    <source>
        <dbReference type="Proteomes" id="UP001434883"/>
    </source>
</evidence>
<comment type="caution">
    <text evidence="1">The sequence shown here is derived from an EMBL/GenBank/DDBJ whole genome shotgun (WGS) entry which is preliminary data.</text>
</comment>
<protein>
    <submittedName>
        <fullName evidence="1">Uncharacterized protein</fullName>
    </submittedName>
</protein>
<proteinExistence type="predicted"/>
<dbReference type="EMBL" id="JAHRIN010043628">
    <property type="protein sequence ID" value="MEQ2206987.1"/>
    <property type="molecule type" value="Genomic_DNA"/>
</dbReference>